<dbReference type="SUPFAM" id="SSF51905">
    <property type="entry name" value="FAD/NAD(P)-binding domain"/>
    <property type="match status" value="1"/>
</dbReference>
<evidence type="ECO:0000313" key="6">
    <source>
        <dbReference type="EMBL" id="MBM7621261.1"/>
    </source>
</evidence>
<organism evidence="6 7">
    <name type="scientific">Sutcliffiella tianshenii</name>
    <dbReference type="NCBI Taxonomy" id="1463404"/>
    <lineage>
        <taxon>Bacteria</taxon>
        <taxon>Bacillati</taxon>
        <taxon>Bacillota</taxon>
        <taxon>Bacilli</taxon>
        <taxon>Bacillales</taxon>
        <taxon>Bacillaceae</taxon>
        <taxon>Sutcliffiella</taxon>
    </lineage>
</organism>
<evidence type="ECO:0000256" key="3">
    <source>
        <dbReference type="ARBA" id="ARBA00022827"/>
    </source>
</evidence>
<reference evidence="6 7" key="1">
    <citation type="submission" date="2021-01" db="EMBL/GenBank/DDBJ databases">
        <title>Genomic Encyclopedia of Type Strains, Phase IV (KMG-IV): sequencing the most valuable type-strain genomes for metagenomic binning, comparative biology and taxonomic classification.</title>
        <authorList>
            <person name="Goeker M."/>
        </authorList>
    </citation>
    <scope>NUCLEOTIDE SEQUENCE [LARGE SCALE GENOMIC DNA]</scope>
    <source>
        <strain evidence="6 7">DSM 25879</strain>
    </source>
</reference>
<dbReference type="Proteomes" id="UP000737402">
    <property type="component" value="Unassembled WGS sequence"/>
</dbReference>
<dbReference type="Pfam" id="PF01494">
    <property type="entry name" value="FAD_binding_3"/>
    <property type="match status" value="2"/>
</dbReference>
<evidence type="ECO:0000313" key="7">
    <source>
        <dbReference type="Proteomes" id="UP000737402"/>
    </source>
</evidence>
<keyword evidence="3" id="KW-0274">FAD</keyword>
<feature type="domain" description="FAD-binding" evidence="5">
    <location>
        <begin position="274"/>
        <end position="341"/>
    </location>
</feature>
<gene>
    <name evidence="6" type="ORF">JOC95_003134</name>
</gene>
<dbReference type="InterPro" id="IPR036188">
    <property type="entry name" value="FAD/NAD-bd_sf"/>
</dbReference>
<dbReference type="EMBL" id="JAFBED010000006">
    <property type="protein sequence ID" value="MBM7621261.1"/>
    <property type="molecule type" value="Genomic_DNA"/>
</dbReference>
<keyword evidence="4" id="KW-0560">Oxidoreductase</keyword>
<evidence type="ECO:0000256" key="4">
    <source>
        <dbReference type="ARBA" id="ARBA00023002"/>
    </source>
</evidence>
<proteinExistence type="predicted"/>
<keyword evidence="7" id="KW-1185">Reference proteome</keyword>
<accession>A0ABS2P323</accession>
<dbReference type="Gene3D" id="3.50.50.60">
    <property type="entry name" value="FAD/NAD(P)-binding domain"/>
    <property type="match status" value="1"/>
</dbReference>
<dbReference type="PRINTS" id="PR00420">
    <property type="entry name" value="RNGMNOXGNASE"/>
</dbReference>
<dbReference type="PANTHER" id="PTHR46496:SF1">
    <property type="entry name" value="ZEAXANTHIN EPOXIDASE, CHLOROPLASTIC"/>
    <property type="match status" value="1"/>
</dbReference>
<evidence type="ECO:0000256" key="2">
    <source>
        <dbReference type="ARBA" id="ARBA00022630"/>
    </source>
</evidence>
<dbReference type="PANTHER" id="PTHR46496">
    <property type="match status" value="1"/>
</dbReference>
<evidence type="ECO:0000259" key="5">
    <source>
        <dbReference type="Pfam" id="PF01494"/>
    </source>
</evidence>
<dbReference type="RefSeq" id="WP_204418033.1">
    <property type="nucleotide sequence ID" value="NZ_JAFBED010000006.1"/>
</dbReference>
<keyword evidence="2" id="KW-0285">Flavoprotein</keyword>
<comment type="caution">
    <text evidence="6">The sequence shown here is derived from an EMBL/GenBank/DDBJ whole genome shotgun (WGS) entry which is preliminary data.</text>
</comment>
<name>A0ABS2P323_9BACI</name>
<sequence length="384" mass="42048">MNRKAIVVGAGLGGLSVAIQLKNKGWQVEVFDKATSFKSMGAGIVLAANGMKALERLGVAGEVKISGKKVGKAEIRTWDGKILFQLPTKEMAERYGTYSYLIHRASLQEILLDKFDGAGLHLQKGVSGFLQDESKVTALFTDGSQVEGDVLIGADGIHSAIRANLILNDKLRYAGFTALRGICSFKDEGYGLKSGGGFEAWGPGKRFGFSHLGQDRIFWFAAINAPEGKEIPFGSRKQAALHHLKGWYPPIEAVIQATAEEAILHHDIFDRKPLSQWGSGRVTLLGDAAHPMLPNLGQGGAQAMEDAIVLADCLSNSKDMAEAIFKYERERIRRTTKMVHHSRKMARMMQLENRVAIGFRNLMLQAVPSDILASRLHWVVGHEV</sequence>
<comment type="cofactor">
    <cofactor evidence="1">
        <name>FAD</name>
        <dbReference type="ChEBI" id="CHEBI:57692"/>
    </cofactor>
</comment>
<dbReference type="InterPro" id="IPR002938">
    <property type="entry name" value="FAD-bd"/>
</dbReference>
<feature type="domain" description="FAD-binding" evidence="5">
    <location>
        <begin position="5"/>
        <end position="165"/>
    </location>
</feature>
<protein>
    <submittedName>
        <fullName evidence="6">2-polyprenyl-6-methoxyphenol hydroxylase-like FAD-dependent oxidoreductase</fullName>
    </submittedName>
</protein>
<evidence type="ECO:0000256" key="1">
    <source>
        <dbReference type="ARBA" id="ARBA00001974"/>
    </source>
</evidence>